<dbReference type="PANTHER" id="PTHR22904:SF523">
    <property type="entry name" value="STRESS-INDUCED-PHOSPHOPROTEIN 1"/>
    <property type="match status" value="1"/>
</dbReference>
<feature type="repeat" description="TPR" evidence="3">
    <location>
        <begin position="8"/>
        <end position="41"/>
    </location>
</feature>
<dbReference type="Pfam" id="PF13414">
    <property type="entry name" value="TPR_11"/>
    <property type="match status" value="1"/>
</dbReference>
<proteinExistence type="predicted"/>
<organism evidence="4 5">
    <name type="scientific">Opisthorchis viverrini</name>
    <name type="common">Southeast Asian liver fluke</name>
    <dbReference type="NCBI Taxonomy" id="6198"/>
    <lineage>
        <taxon>Eukaryota</taxon>
        <taxon>Metazoa</taxon>
        <taxon>Spiralia</taxon>
        <taxon>Lophotrochozoa</taxon>
        <taxon>Platyhelminthes</taxon>
        <taxon>Trematoda</taxon>
        <taxon>Digenea</taxon>
        <taxon>Opisthorchiida</taxon>
        <taxon>Opisthorchiata</taxon>
        <taxon>Opisthorchiidae</taxon>
        <taxon>Opisthorchis</taxon>
    </lineage>
</organism>
<evidence type="ECO:0000313" key="4">
    <source>
        <dbReference type="EMBL" id="OON20256.1"/>
    </source>
</evidence>
<dbReference type="Proteomes" id="UP000243686">
    <property type="component" value="Unassembled WGS sequence"/>
</dbReference>
<dbReference type="Gene3D" id="1.25.40.10">
    <property type="entry name" value="Tetratricopeptide repeat domain"/>
    <property type="match status" value="1"/>
</dbReference>
<keyword evidence="2 3" id="KW-0802">TPR repeat</keyword>
<reference evidence="4 5" key="1">
    <citation type="submission" date="2015-03" db="EMBL/GenBank/DDBJ databases">
        <title>Draft genome of the nematode, Opisthorchis viverrini.</title>
        <authorList>
            <person name="Mitreva M."/>
        </authorList>
    </citation>
    <scope>NUCLEOTIDE SEQUENCE [LARGE SCALE GENOMIC DNA]</scope>
    <source>
        <strain evidence="4">Khon Kaen</strain>
    </source>
</reference>
<dbReference type="PROSITE" id="PS50005">
    <property type="entry name" value="TPR"/>
    <property type="match status" value="2"/>
</dbReference>
<gene>
    <name evidence="4" type="ORF">X801_03868</name>
</gene>
<dbReference type="EMBL" id="KV892760">
    <property type="protein sequence ID" value="OON20256.1"/>
    <property type="molecule type" value="Genomic_DNA"/>
</dbReference>
<dbReference type="InterPro" id="IPR019734">
    <property type="entry name" value="TPR_rpt"/>
</dbReference>
<evidence type="ECO:0000313" key="5">
    <source>
        <dbReference type="Proteomes" id="UP000243686"/>
    </source>
</evidence>
<accession>A0A1S8X0Q6</accession>
<evidence type="ECO:0000256" key="2">
    <source>
        <dbReference type="ARBA" id="ARBA00022803"/>
    </source>
</evidence>
<dbReference type="SUPFAM" id="SSF48452">
    <property type="entry name" value="TPR-like"/>
    <property type="match status" value="1"/>
</dbReference>
<dbReference type="SMART" id="SM00028">
    <property type="entry name" value="TPR"/>
    <property type="match status" value="2"/>
</dbReference>
<dbReference type="PANTHER" id="PTHR22904">
    <property type="entry name" value="TPR REPEAT CONTAINING PROTEIN"/>
    <property type="match status" value="1"/>
</dbReference>
<keyword evidence="5" id="KW-1185">Reference proteome</keyword>
<keyword evidence="1" id="KW-0677">Repeat</keyword>
<dbReference type="GO" id="GO:0051879">
    <property type="term" value="F:Hsp90 protein binding"/>
    <property type="evidence" value="ECO:0007669"/>
    <property type="project" value="TreeGrafter"/>
</dbReference>
<sequence length="84" mass="9580">MTDQEILVEEYKTNGNSAYQKACYDEAVEWYTKAINVDGSNALLYSNRAAAYLMLTRYQEAFQDASKYVRLRPSLHMLSQGASI</sequence>
<evidence type="ECO:0000256" key="3">
    <source>
        <dbReference type="PROSITE-ProRule" id="PRU00339"/>
    </source>
</evidence>
<feature type="repeat" description="TPR" evidence="3">
    <location>
        <begin position="42"/>
        <end position="75"/>
    </location>
</feature>
<dbReference type="AlphaFoldDB" id="A0A1S8X0Q6"/>
<protein>
    <submittedName>
        <fullName evidence="4">Tetratricopeptide repeat protein</fullName>
    </submittedName>
</protein>
<evidence type="ECO:0000256" key="1">
    <source>
        <dbReference type="ARBA" id="ARBA00022737"/>
    </source>
</evidence>
<dbReference type="InterPro" id="IPR011990">
    <property type="entry name" value="TPR-like_helical_dom_sf"/>
</dbReference>
<name>A0A1S8X0Q6_OPIVI</name>